<dbReference type="InterPro" id="IPR020449">
    <property type="entry name" value="Tscrpt_reg_AraC-type_HTH"/>
</dbReference>
<evidence type="ECO:0000256" key="3">
    <source>
        <dbReference type="ARBA" id="ARBA00023163"/>
    </source>
</evidence>
<dbReference type="EMBL" id="QZEY01000010">
    <property type="protein sequence ID" value="RJL30010.1"/>
    <property type="molecule type" value="Genomic_DNA"/>
</dbReference>
<keyword evidence="2" id="KW-0238">DNA-binding</keyword>
<dbReference type="GO" id="GO:0003700">
    <property type="term" value="F:DNA-binding transcription factor activity"/>
    <property type="evidence" value="ECO:0007669"/>
    <property type="project" value="InterPro"/>
</dbReference>
<dbReference type="InterPro" id="IPR018060">
    <property type="entry name" value="HTH_AraC"/>
</dbReference>
<dbReference type="PRINTS" id="PR00032">
    <property type="entry name" value="HTHARAC"/>
</dbReference>
<dbReference type="InterPro" id="IPR018062">
    <property type="entry name" value="HTH_AraC-typ_CS"/>
</dbReference>
<organism evidence="6 7">
    <name type="scientific">Bailinhaonella thermotolerans</name>
    <dbReference type="NCBI Taxonomy" id="1070861"/>
    <lineage>
        <taxon>Bacteria</taxon>
        <taxon>Bacillati</taxon>
        <taxon>Actinomycetota</taxon>
        <taxon>Actinomycetes</taxon>
        <taxon>Streptosporangiales</taxon>
        <taxon>Streptosporangiaceae</taxon>
        <taxon>Bailinhaonella</taxon>
    </lineage>
</organism>
<name>A0A3A4AXL1_9ACTN</name>
<dbReference type="PROSITE" id="PS01124">
    <property type="entry name" value="HTH_ARAC_FAMILY_2"/>
    <property type="match status" value="1"/>
</dbReference>
<dbReference type="SUPFAM" id="SSF46689">
    <property type="entry name" value="Homeodomain-like"/>
    <property type="match status" value="1"/>
</dbReference>
<proteinExistence type="predicted"/>
<evidence type="ECO:0000313" key="6">
    <source>
        <dbReference type="EMBL" id="RJL30010.1"/>
    </source>
</evidence>
<dbReference type="PANTHER" id="PTHR46796">
    <property type="entry name" value="HTH-TYPE TRANSCRIPTIONAL ACTIVATOR RHAS-RELATED"/>
    <property type="match status" value="1"/>
</dbReference>
<evidence type="ECO:0000256" key="1">
    <source>
        <dbReference type="ARBA" id="ARBA00023015"/>
    </source>
</evidence>
<feature type="domain" description="HTH araC/xylS-type" evidence="5">
    <location>
        <begin position="215"/>
        <end position="316"/>
    </location>
</feature>
<dbReference type="InterPro" id="IPR050204">
    <property type="entry name" value="AraC_XylS_family_regulators"/>
</dbReference>
<evidence type="ECO:0000313" key="7">
    <source>
        <dbReference type="Proteomes" id="UP000265768"/>
    </source>
</evidence>
<reference evidence="6 7" key="1">
    <citation type="submission" date="2018-09" db="EMBL/GenBank/DDBJ databases">
        <title>YIM 75507 draft genome.</title>
        <authorList>
            <person name="Tang S."/>
            <person name="Feng Y."/>
        </authorList>
    </citation>
    <scope>NUCLEOTIDE SEQUENCE [LARGE SCALE GENOMIC DNA]</scope>
    <source>
        <strain evidence="6 7">YIM 75507</strain>
    </source>
</reference>
<keyword evidence="3" id="KW-0804">Transcription</keyword>
<dbReference type="AlphaFoldDB" id="A0A3A4AXL1"/>
<dbReference type="Proteomes" id="UP000265768">
    <property type="component" value="Unassembled WGS sequence"/>
</dbReference>
<evidence type="ECO:0000256" key="4">
    <source>
        <dbReference type="SAM" id="MobiDB-lite"/>
    </source>
</evidence>
<evidence type="ECO:0000259" key="5">
    <source>
        <dbReference type="PROSITE" id="PS01124"/>
    </source>
</evidence>
<dbReference type="Pfam" id="PF14525">
    <property type="entry name" value="AraC_binding_2"/>
    <property type="match status" value="1"/>
</dbReference>
<dbReference type="GO" id="GO:0043565">
    <property type="term" value="F:sequence-specific DNA binding"/>
    <property type="evidence" value="ECO:0007669"/>
    <property type="project" value="InterPro"/>
</dbReference>
<dbReference type="OrthoDB" id="9799345at2"/>
<dbReference type="RefSeq" id="WP_119928788.1">
    <property type="nucleotide sequence ID" value="NZ_QZEY01000010.1"/>
</dbReference>
<comment type="caution">
    <text evidence="6">The sequence shown here is derived from an EMBL/GenBank/DDBJ whole genome shotgun (WGS) entry which is preliminary data.</text>
</comment>
<gene>
    <name evidence="6" type="ORF">D5H75_24020</name>
</gene>
<accession>A0A3A4AXL1</accession>
<keyword evidence="7" id="KW-1185">Reference proteome</keyword>
<dbReference type="PROSITE" id="PS00041">
    <property type="entry name" value="HTH_ARAC_FAMILY_1"/>
    <property type="match status" value="1"/>
</dbReference>
<dbReference type="Gene3D" id="1.10.10.60">
    <property type="entry name" value="Homeodomain-like"/>
    <property type="match status" value="1"/>
</dbReference>
<dbReference type="Pfam" id="PF12833">
    <property type="entry name" value="HTH_18"/>
    <property type="match status" value="1"/>
</dbReference>
<keyword evidence="1" id="KW-0805">Transcription regulation</keyword>
<feature type="region of interest" description="Disordered" evidence="4">
    <location>
        <begin position="315"/>
        <end position="334"/>
    </location>
</feature>
<dbReference type="InterPro" id="IPR035418">
    <property type="entry name" value="AraC-bd_2"/>
</dbReference>
<sequence length="334" mass="36667">MLILDTDTLPPRERAEAFHHALTDDSVPNDIVHEEPGTGIRARLEVWRIGGLGLLEACSTGFELHRTERHVRRQRADPVVSVSLQLSGVGRAEVAGRRMTFGPDDITIFHELAPRVYGWSGSGSSKAMVIGMDRVGMPVEAVVDASLRLRVSPLYSLVLNHLRELWRDPGRVAADPGAPAVADATVELVRALLASAQGGERPGLTRSVMEETLLTRILAHARERLADPGLTPERIAAEHAISVRHLYAVLGRAGISLEQWIISERLERAREALASRARDHLTIAAIARRWGFATASHFTRRFREAYGMTPGEWRRLRRDGAGPDPGGDLVRGSA</sequence>
<dbReference type="PANTHER" id="PTHR46796:SF6">
    <property type="entry name" value="ARAC SUBFAMILY"/>
    <property type="match status" value="1"/>
</dbReference>
<dbReference type="SMART" id="SM00342">
    <property type="entry name" value="HTH_ARAC"/>
    <property type="match status" value="1"/>
</dbReference>
<evidence type="ECO:0000256" key="2">
    <source>
        <dbReference type="ARBA" id="ARBA00023125"/>
    </source>
</evidence>
<protein>
    <submittedName>
        <fullName evidence="6">Helix-turn-helix domain-containing protein</fullName>
    </submittedName>
</protein>
<dbReference type="InterPro" id="IPR009057">
    <property type="entry name" value="Homeodomain-like_sf"/>
</dbReference>